<feature type="compositionally biased region" description="Basic and acidic residues" evidence="1">
    <location>
        <begin position="1"/>
        <end position="14"/>
    </location>
</feature>
<dbReference type="Proteomes" id="UP000257109">
    <property type="component" value="Unassembled WGS sequence"/>
</dbReference>
<evidence type="ECO:0000313" key="3">
    <source>
        <dbReference type="Proteomes" id="UP000257109"/>
    </source>
</evidence>
<feature type="non-terminal residue" evidence="2">
    <location>
        <position position="219"/>
    </location>
</feature>
<dbReference type="PANTHER" id="PTHR33240:SF15">
    <property type="entry name" value="GAG-PRO-LIKE PROTEIN"/>
    <property type="match status" value="1"/>
</dbReference>
<proteinExistence type="predicted"/>
<dbReference type="PANTHER" id="PTHR33240">
    <property type="entry name" value="OS08G0508500 PROTEIN"/>
    <property type="match status" value="1"/>
</dbReference>
<feature type="region of interest" description="Disordered" evidence="1">
    <location>
        <begin position="1"/>
        <end position="35"/>
    </location>
</feature>
<organism evidence="2 3">
    <name type="scientific">Mucuna pruriens</name>
    <name type="common">Velvet bean</name>
    <name type="synonym">Dolichos pruriens</name>
    <dbReference type="NCBI Taxonomy" id="157652"/>
    <lineage>
        <taxon>Eukaryota</taxon>
        <taxon>Viridiplantae</taxon>
        <taxon>Streptophyta</taxon>
        <taxon>Embryophyta</taxon>
        <taxon>Tracheophyta</taxon>
        <taxon>Spermatophyta</taxon>
        <taxon>Magnoliopsida</taxon>
        <taxon>eudicotyledons</taxon>
        <taxon>Gunneridae</taxon>
        <taxon>Pentapetalae</taxon>
        <taxon>rosids</taxon>
        <taxon>fabids</taxon>
        <taxon>Fabales</taxon>
        <taxon>Fabaceae</taxon>
        <taxon>Papilionoideae</taxon>
        <taxon>50 kb inversion clade</taxon>
        <taxon>NPAAA clade</taxon>
        <taxon>indigoferoid/millettioid clade</taxon>
        <taxon>Phaseoleae</taxon>
        <taxon>Mucuna</taxon>
    </lineage>
</organism>
<evidence type="ECO:0000256" key="1">
    <source>
        <dbReference type="SAM" id="MobiDB-lite"/>
    </source>
</evidence>
<dbReference type="EMBL" id="QJKJ01005054">
    <property type="protein sequence ID" value="RDX91694.1"/>
    <property type="molecule type" value="Genomic_DNA"/>
</dbReference>
<evidence type="ECO:0000313" key="2">
    <source>
        <dbReference type="EMBL" id="RDX91694.1"/>
    </source>
</evidence>
<gene>
    <name evidence="2" type="ORF">CR513_26284</name>
</gene>
<sequence>MERSAGVTRQDRSRSRQRKPPHRGTVATISGGRMASHPRDFMQETSWTREVQVLRTGVNLTPLGRKDPGPTIVFDDCDLKHEVPDRDEPMVISVVAAEYKIERVLVDQGERVPIRGTIKLETNFGERSGMRIISVLYTIVDTPTSYNIIIGRLALNRLGAIISTRHLCMKFPVGRRVGSVWADSHVAQKCYEDSLKVGALPPNTAINALELDLDLMSHK</sequence>
<dbReference type="OrthoDB" id="2919534at2759"/>
<feature type="non-terminal residue" evidence="2">
    <location>
        <position position="1"/>
    </location>
</feature>
<keyword evidence="3" id="KW-1185">Reference proteome</keyword>
<accession>A0A371GME4</accession>
<name>A0A371GME4_MUCPR</name>
<reference evidence="2" key="1">
    <citation type="submission" date="2018-05" db="EMBL/GenBank/DDBJ databases">
        <title>Draft genome of Mucuna pruriens seed.</title>
        <authorList>
            <person name="Nnadi N.E."/>
            <person name="Vos R."/>
            <person name="Hasami M.H."/>
            <person name="Devisetty U.K."/>
            <person name="Aguiy J.C."/>
        </authorList>
    </citation>
    <scope>NUCLEOTIDE SEQUENCE [LARGE SCALE GENOMIC DNA]</scope>
    <source>
        <strain evidence="2">JCA_2017</strain>
    </source>
</reference>
<comment type="caution">
    <text evidence="2">The sequence shown here is derived from an EMBL/GenBank/DDBJ whole genome shotgun (WGS) entry which is preliminary data.</text>
</comment>
<dbReference type="AlphaFoldDB" id="A0A371GME4"/>
<protein>
    <submittedName>
        <fullName evidence="2">Uncharacterized protein</fullName>
    </submittedName>
</protein>